<comment type="similarity">
    <text evidence="1">Belongs to the SS18 family.</text>
</comment>
<protein>
    <recommendedName>
        <fullName evidence="3">SS18 N-terminal domain-containing protein</fullName>
    </recommendedName>
</protein>
<dbReference type="OrthoDB" id="2530523at2759"/>
<dbReference type="Pfam" id="PF05030">
    <property type="entry name" value="SSXT"/>
    <property type="match status" value="1"/>
</dbReference>
<feature type="compositionally biased region" description="Polar residues" evidence="2">
    <location>
        <begin position="26"/>
        <end position="37"/>
    </location>
</feature>
<evidence type="ECO:0000256" key="1">
    <source>
        <dbReference type="ARBA" id="ARBA00007945"/>
    </source>
</evidence>
<evidence type="ECO:0000313" key="5">
    <source>
        <dbReference type="Proteomes" id="UP001151518"/>
    </source>
</evidence>
<evidence type="ECO:0000256" key="2">
    <source>
        <dbReference type="SAM" id="MobiDB-lite"/>
    </source>
</evidence>
<sequence>MDNRANSEIGQESDIDVILEDDSSEQSDNAETGLNEQESNDRDESVGGNQNKRGEREREGTSRRIGNTDDEPSTPYLPRLKTSIIQMVLNINAELLKLCKEYQNNSLMDDPQLIVYQMRLQSNLAYLASIADHYLDPTRSMPDFGPLPKPELPSCQGSTISAKLAHARKVYTIYANAWVDQQKELSRRAKSRIREEEKAIFANKDRENLHEHVEQLLKKDRVICDNAADEPIDPETYKPFPPFKISKEMQLPPGLQRWSFENNVAVPDDSAQ</sequence>
<proteinExistence type="inferred from homology"/>
<dbReference type="Proteomes" id="UP001151518">
    <property type="component" value="Unassembled WGS sequence"/>
</dbReference>
<dbReference type="EMBL" id="JANBTW010000165">
    <property type="protein sequence ID" value="KAJ2669040.1"/>
    <property type="molecule type" value="Genomic_DNA"/>
</dbReference>
<name>A0A9W8G324_9FUNG</name>
<comment type="caution">
    <text evidence="4">The sequence shown here is derived from an EMBL/GenBank/DDBJ whole genome shotgun (WGS) entry which is preliminary data.</text>
</comment>
<reference evidence="4" key="1">
    <citation type="submission" date="2022-07" db="EMBL/GenBank/DDBJ databases">
        <title>Phylogenomic reconstructions and comparative analyses of Kickxellomycotina fungi.</title>
        <authorList>
            <person name="Reynolds N.K."/>
            <person name="Stajich J.E."/>
            <person name="Barry K."/>
            <person name="Grigoriev I.V."/>
            <person name="Crous P."/>
            <person name="Smith M.E."/>
        </authorList>
    </citation>
    <scope>NUCLEOTIDE SEQUENCE</scope>
    <source>
        <strain evidence="4">NRRL 3115</strain>
    </source>
</reference>
<gene>
    <name evidence="4" type="ORF">GGI25_006276</name>
</gene>
<organism evidence="4 5">
    <name type="scientific">Coemansia spiralis</name>
    <dbReference type="NCBI Taxonomy" id="417178"/>
    <lineage>
        <taxon>Eukaryota</taxon>
        <taxon>Fungi</taxon>
        <taxon>Fungi incertae sedis</taxon>
        <taxon>Zoopagomycota</taxon>
        <taxon>Kickxellomycotina</taxon>
        <taxon>Kickxellomycetes</taxon>
        <taxon>Kickxellales</taxon>
        <taxon>Kickxellaceae</taxon>
        <taxon>Coemansia</taxon>
    </lineage>
</organism>
<accession>A0A9W8G324</accession>
<feature type="compositionally biased region" description="Basic and acidic residues" evidence="2">
    <location>
        <begin position="52"/>
        <end position="62"/>
    </location>
</feature>
<feature type="domain" description="SS18 N-terminal" evidence="3">
    <location>
        <begin position="81"/>
        <end position="135"/>
    </location>
</feature>
<feature type="region of interest" description="Disordered" evidence="2">
    <location>
        <begin position="1"/>
        <end position="77"/>
    </location>
</feature>
<evidence type="ECO:0000313" key="4">
    <source>
        <dbReference type="EMBL" id="KAJ2669040.1"/>
    </source>
</evidence>
<dbReference type="InterPro" id="IPR007726">
    <property type="entry name" value="SS18_N"/>
</dbReference>
<feature type="compositionally biased region" description="Polar residues" evidence="2">
    <location>
        <begin position="1"/>
        <end position="10"/>
    </location>
</feature>
<evidence type="ECO:0000259" key="3">
    <source>
        <dbReference type="Pfam" id="PF05030"/>
    </source>
</evidence>
<dbReference type="AlphaFoldDB" id="A0A9W8G324"/>
<feature type="compositionally biased region" description="Acidic residues" evidence="2">
    <location>
        <begin position="11"/>
        <end position="25"/>
    </location>
</feature>